<name>A0A8X6LZ40_TRICU</name>
<dbReference type="Proteomes" id="UP000887116">
    <property type="component" value="Unassembled WGS sequence"/>
</dbReference>
<dbReference type="EMBL" id="BMAO01008896">
    <property type="protein sequence ID" value="GFR27280.1"/>
    <property type="molecule type" value="Genomic_DNA"/>
</dbReference>
<gene>
    <name evidence="1" type="ORF">TNCT_613361</name>
</gene>
<evidence type="ECO:0000313" key="1">
    <source>
        <dbReference type="EMBL" id="GFR27280.1"/>
    </source>
</evidence>
<reference evidence="1" key="1">
    <citation type="submission" date="2020-07" db="EMBL/GenBank/DDBJ databases">
        <title>Multicomponent nature underlies the extraordinary mechanical properties of spider dragline silk.</title>
        <authorList>
            <person name="Kono N."/>
            <person name="Nakamura H."/>
            <person name="Mori M."/>
            <person name="Yoshida Y."/>
            <person name="Ohtoshi R."/>
            <person name="Malay A.D."/>
            <person name="Moran D.A.P."/>
            <person name="Tomita M."/>
            <person name="Numata K."/>
            <person name="Arakawa K."/>
        </authorList>
    </citation>
    <scope>NUCLEOTIDE SEQUENCE</scope>
</reference>
<sequence length="97" mass="11033">MTDSLVSNRQLRHPSQSTCQMRVSAFVRDSPGSPSTTHDSLRLHCLHPMFSVHGPHLADCEINQRNLLCQSYCESSKVLLRIVSSRGIYTPEHWDIK</sequence>
<evidence type="ECO:0000313" key="2">
    <source>
        <dbReference type="Proteomes" id="UP000887116"/>
    </source>
</evidence>
<keyword evidence="2" id="KW-1185">Reference proteome</keyword>
<dbReference type="AlphaFoldDB" id="A0A8X6LZ40"/>
<accession>A0A8X6LZ40</accession>
<comment type="caution">
    <text evidence="1">The sequence shown here is derived from an EMBL/GenBank/DDBJ whole genome shotgun (WGS) entry which is preliminary data.</text>
</comment>
<protein>
    <submittedName>
        <fullName evidence="1">Uncharacterized protein</fullName>
    </submittedName>
</protein>
<organism evidence="1 2">
    <name type="scientific">Trichonephila clavata</name>
    <name type="common">Joro spider</name>
    <name type="synonym">Nephila clavata</name>
    <dbReference type="NCBI Taxonomy" id="2740835"/>
    <lineage>
        <taxon>Eukaryota</taxon>
        <taxon>Metazoa</taxon>
        <taxon>Ecdysozoa</taxon>
        <taxon>Arthropoda</taxon>
        <taxon>Chelicerata</taxon>
        <taxon>Arachnida</taxon>
        <taxon>Araneae</taxon>
        <taxon>Araneomorphae</taxon>
        <taxon>Entelegynae</taxon>
        <taxon>Araneoidea</taxon>
        <taxon>Nephilidae</taxon>
        <taxon>Trichonephila</taxon>
    </lineage>
</organism>
<proteinExistence type="predicted"/>